<evidence type="ECO:0000313" key="3">
    <source>
        <dbReference type="Proteomes" id="UP000887116"/>
    </source>
</evidence>
<organism evidence="2 3">
    <name type="scientific">Trichonephila clavata</name>
    <name type="common">Joro spider</name>
    <name type="synonym">Nephila clavata</name>
    <dbReference type="NCBI Taxonomy" id="2740835"/>
    <lineage>
        <taxon>Eukaryota</taxon>
        <taxon>Metazoa</taxon>
        <taxon>Ecdysozoa</taxon>
        <taxon>Arthropoda</taxon>
        <taxon>Chelicerata</taxon>
        <taxon>Arachnida</taxon>
        <taxon>Araneae</taxon>
        <taxon>Araneomorphae</taxon>
        <taxon>Entelegynae</taxon>
        <taxon>Araneoidea</taxon>
        <taxon>Nephilidae</taxon>
        <taxon>Trichonephila</taxon>
    </lineage>
</organism>
<proteinExistence type="predicted"/>
<protein>
    <submittedName>
        <fullName evidence="2">Uncharacterized protein</fullName>
    </submittedName>
</protein>
<dbReference type="EMBL" id="BMAO01004074">
    <property type="protein sequence ID" value="GFQ92168.1"/>
    <property type="molecule type" value="Genomic_DNA"/>
</dbReference>
<feature type="compositionally biased region" description="Polar residues" evidence="1">
    <location>
        <begin position="52"/>
        <end position="66"/>
    </location>
</feature>
<evidence type="ECO:0000313" key="2">
    <source>
        <dbReference type="EMBL" id="GFQ92168.1"/>
    </source>
</evidence>
<sequence>MKNWNESSHDLVARLVDTAAVNRSEGKDTGSDSGLHLRILPESFLDFDYNEEGTSSPSHRGQQSPVQEGVKGFPLDMEGKVHAPLGMEGTLRSCENRCNLGWMLFMTEIARNCKPRLSLTSPLQKSLA</sequence>
<feature type="region of interest" description="Disordered" evidence="1">
    <location>
        <begin position="48"/>
        <end position="72"/>
    </location>
</feature>
<dbReference type="AlphaFoldDB" id="A0A8X6FZF7"/>
<reference evidence="2" key="1">
    <citation type="submission" date="2020-07" db="EMBL/GenBank/DDBJ databases">
        <title>Multicomponent nature underlies the extraordinary mechanical properties of spider dragline silk.</title>
        <authorList>
            <person name="Kono N."/>
            <person name="Nakamura H."/>
            <person name="Mori M."/>
            <person name="Yoshida Y."/>
            <person name="Ohtoshi R."/>
            <person name="Malay A.D."/>
            <person name="Moran D.A.P."/>
            <person name="Tomita M."/>
            <person name="Numata K."/>
            <person name="Arakawa K."/>
        </authorList>
    </citation>
    <scope>NUCLEOTIDE SEQUENCE</scope>
</reference>
<evidence type="ECO:0000256" key="1">
    <source>
        <dbReference type="SAM" id="MobiDB-lite"/>
    </source>
</evidence>
<accession>A0A8X6FZF7</accession>
<name>A0A8X6FZF7_TRICU</name>
<keyword evidence="3" id="KW-1185">Reference proteome</keyword>
<dbReference type="Proteomes" id="UP000887116">
    <property type="component" value="Unassembled WGS sequence"/>
</dbReference>
<comment type="caution">
    <text evidence="2">The sequence shown here is derived from an EMBL/GenBank/DDBJ whole genome shotgun (WGS) entry which is preliminary data.</text>
</comment>
<gene>
    <name evidence="2" type="ORF">TNCT_545291</name>
</gene>